<dbReference type="InterPro" id="IPR003010">
    <property type="entry name" value="C-N_Hydrolase"/>
</dbReference>
<accession>A0A2S2CNX3</accession>
<comment type="subcellular location">
    <subcellularLocation>
        <location evidence="1 9">Cell membrane</location>
        <topology evidence="1 9">Multi-pass membrane protein</topology>
    </subcellularLocation>
</comment>
<feature type="transmembrane region" description="Helical" evidence="9">
    <location>
        <begin position="49"/>
        <end position="67"/>
    </location>
</feature>
<dbReference type="Pfam" id="PF20154">
    <property type="entry name" value="LNT_N"/>
    <property type="match status" value="1"/>
</dbReference>
<feature type="transmembrane region" description="Helical" evidence="9">
    <location>
        <begin position="511"/>
        <end position="532"/>
    </location>
</feature>
<dbReference type="Pfam" id="PF00795">
    <property type="entry name" value="CN_hydrolase"/>
    <property type="match status" value="1"/>
</dbReference>
<evidence type="ECO:0000256" key="4">
    <source>
        <dbReference type="ARBA" id="ARBA00022679"/>
    </source>
</evidence>
<feature type="region of interest" description="Disordered" evidence="10">
    <location>
        <begin position="275"/>
        <end position="294"/>
    </location>
</feature>
<keyword evidence="3 9" id="KW-1003">Cell membrane</keyword>
<dbReference type="SUPFAM" id="SSF56317">
    <property type="entry name" value="Carbon-nitrogen hydrolase"/>
    <property type="match status" value="1"/>
</dbReference>
<evidence type="ECO:0000256" key="9">
    <source>
        <dbReference type="HAMAP-Rule" id="MF_01148"/>
    </source>
</evidence>
<dbReference type="GO" id="GO:0016410">
    <property type="term" value="F:N-acyltransferase activity"/>
    <property type="evidence" value="ECO:0007669"/>
    <property type="project" value="UniProtKB-UniRule"/>
</dbReference>
<dbReference type="CDD" id="cd07571">
    <property type="entry name" value="ALP_N-acyl_transferase"/>
    <property type="match status" value="1"/>
</dbReference>
<comment type="similarity">
    <text evidence="2 9">Belongs to the CN hydrolase family. Apolipoprotein N-acyltransferase subfamily.</text>
</comment>
<keyword evidence="5 9" id="KW-0812">Transmembrane</keyword>
<evidence type="ECO:0000256" key="10">
    <source>
        <dbReference type="SAM" id="MobiDB-lite"/>
    </source>
</evidence>
<comment type="function">
    <text evidence="9">Catalyzes the phospholipid dependent N-acylation of the N-terminal cysteine of apolipoprotein, the last step in lipoprotein maturation.</text>
</comment>
<dbReference type="Gene3D" id="3.60.110.10">
    <property type="entry name" value="Carbon-nitrogen hydrolase"/>
    <property type="match status" value="1"/>
</dbReference>
<feature type="transmembrane region" description="Helical" evidence="9">
    <location>
        <begin position="103"/>
        <end position="129"/>
    </location>
</feature>
<keyword evidence="4 9" id="KW-0808">Transferase</keyword>
<feature type="transmembrane region" description="Helical" evidence="9">
    <location>
        <begin position="74"/>
        <end position="97"/>
    </location>
</feature>
<dbReference type="PANTHER" id="PTHR38686">
    <property type="entry name" value="APOLIPOPROTEIN N-ACYLTRANSFERASE"/>
    <property type="match status" value="1"/>
</dbReference>
<dbReference type="KEGG" id="azz:DEW08_07615"/>
<organism evidence="12 13">
    <name type="scientific">Azospirillum thermophilum</name>
    <dbReference type="NCBI Taxonomy" id="2202148"/>
    <lineage>
        <taxon>Bacteria</taxon>
        <taxon>Pseudomonadati</taxon>
        <taxon>Pseudomonadota</taxon>
        <taxon>Alphaproteobacteria</taxon>
        <taxon>Rhodospirillales</taxon>
        <taxon>Azospirillaceae</taxon>
        <taxon>Azospirillum</taxon>
    </lineage>
</organism>
<sequence>MSASETMSVPAPLFGRLSARLAALSGWRRLAVAAALGGLATFALPPADAVPLLLIAFPGLLWLLDGVRTGRGAFATGWVFGFGHHLLGLYWVSAALFTDIGRFWWALPLSAAGLPVLMAMFSGGAVWLFHRLRSRGMAQGLGRPLLFAACWGLFEWLRGHVFTGFPWNLIGYSWDGVLPVLQSVSLFGVYGLGLLTALVAALPAVLADPLVPRARGAAAVAAGLTLFVALGLWGAWRLAGASAETVPGVRLRLVQAAIDQRLKWASGERERNVQQHLQLSAAQPSQSSSARPAQPVTHVIWPETAVPFFIDQDARLRQVLGSVAPPGGLVITGAPRTTLDAGGERRYYNSMIAIDGSGAIDGSFDKFHLVPFGEYMPLRRWLPVGAIAGNGAEFSAGPGPVTLDLKGLPPVSPLICYEGIFPSAVLDTGHRPDWLLNLTNDAWYGETAGPHQHFAIVRLRAVEEGRPLVRVANTGISGVVDAYGRVTALLGLGERGFVDADLPKAPAGVTLFGRIGDTTFALLLAGCFLAGLRARNGR</sequence>
<evidence type="ECO:0000256" key="2">
    <source>
        <dbReference type="ARBA" id="ARBA00010065"/>
    </source>
</evidence>
<proteinExistence type="inferred from homology"/>
<dbReference type="NCBIfam" id="TIGR00546">
    <property type="entry name" value="lnt"/>
    <property type="match status" value="1"/>
</dbReference>
<feature type="domain" description="CN hydrolase" evidence="11">
    <location>
        <begin position="254"/>
        <end position="504"/>
    </location>
</feature>
<feature type="transmembrane region" description="Helical" evidence="9">
    <location>
        <begin position="141"/>
        <end position="157"/>
    </location>
</feature>
<dbReference type="EC" id="2.3.1.269" evidence="9"/>
<evidence type="ECO:0000313" key="13">
    <source>
        <dbReference type="Proteomes" id="UP000245629"/>
    </source>
</evidence>
<feature type="transmembrane region" description="Helical" evidence="9">
    <location>
        <begin position="217"/>
        <end position="236"/>
    </location>
</feature>
<evidence type="ECO:0000256" key="8">
    <source>
        <dbReference type="ARBA" id="ARBA00023315"/>
    </source>
</evidence>
<name>A0A2S2CNX3_9PROT</name>
<dbReference type="InterPro" id="IPR045378">
    <property type="entry name" value="LNT_N"/>
</dbReference>
<dbReference type="OrthoDB" id="9804277at2"/>
<keyword evidence="6 9" id="KW-1133">Transmembrane helix</keyword>
<comment type="catalytic activity">
    <reaction evidence="9">
        <text>N-terminal S-1,2-diacyl-sn-glyceryl-L-cysteinyl-[lipoprotein] + a glycerophospholipid = N-acyl-S-1,2-diacyl-sn-glyceryl-L-cysteinyl-[lipoprotein] + a 2-acyl-sn-glycero-3-phospholipid + H(+)</text>
        <dbReference type="Rhea" id="RHEA:48228"/>
        <dbReference type="Rhea" id="RHEA-COMP:14681"/>
        <dbReference type="Rhea" id="RHEA-COMP:14684"/>
        <dbReference type="ChEBI" id="CHEBI:15378"/>
        <dbReference type="ChEBI" id="CHEBI:136912"/>
        <dbReference type="ChEBI" id="CHEBI:140656"/>
        <dbReference type="ChEBI" id="CHEBI:140657"/>
        <dbReference type="ChEBI" id="CHEBI:140660"/>
        <dbReference type="EC" id="2.3.1.269"/>
    </reaction>
</comment>
<dbReference type="UniPathway" id="UPA00666"/>
<dbReference type="Proteomes" id="UP000245629">
    <property type="component" value="Chromosome 2"/>
</dbReference>
<evidence type="ECO:0000256" key="5">
    <source>
        <dbReference type="ARBA" id="ARBA00022692"/>
    </source>
</evidence>
<dbReference type="PROSITE" id="PS50263">
    <property type="entry name" value="CN_HYDROLASE"/>
    <property type="match status" value="1"/>
</dbReference>
<dbReference type="AlphaFoldDB" id="A0A2S2CNX3"/>
<dbReference type="PANTHER" id="PTHR38686:SF1">
    <property type="entry name" value="APOLIPOPROTEIN N-ACYLTRANSFERASE"/>
    <property type="match status" value="1"/>
</dbReference>
<comment type="pathway">
    <text evidence="9">Protein modification; lipoprotein biosynthesis (N-acyl transfer).</text>
</comment>
<dbReference type="GO" id="GO:0005886">
    <property type="term" value="C:plasma membrane"/>
    <property type="evidence" value="ECO:0007669"/>
    <property type="project" value="UniProtKB-SubCell"/>
</dbReference>
<dbReference type="EMBL" id="CP029353">
    <property type="protein sequence ID" value="AWK86135.1"/>
    <property type="molecule type" value="Genomic_DNA"/>
</dbReference>
<gene>
    <name evidence="9 12" type="primary">lnt</name>
    <name evidence="12" type="ORF">DEW08_07615</name>
</gene>
<evidence type="ECO:0000256" key="7">
    <source>
        <dbReference type="ARBA" id="ARBA00023136"/>
    </source>
</evidence>
<feature type="transmembrane region" description="Helical" evidence="9">
    <location>
        <begin position="177"/>
        <end position="205"/>
    </location>
</feature>
<keyword evidence="13" id="KW-1185">Reference proteome</keyword>
<dbReference type="HAMAP" id="MF_01148">
    <property type="entry name" value="Lnt"/>
    <property type="match status" value="1"/>
</dbReference>
<evidence type="ECO:0000259" key="11">
    <source>
        <dbReference type="PROSITE" id="PS50263"/>
    </source>
</evidence>
<keyword evidence="7 9" id="KW-0472">Membrane</keyword>
<keyword evidence="8 9" id="KW-0012">Acyltransferase</keyword>
<evidence type="ECO:0000256" key="3">
    <source>
        <dbReference type="ARBA" id="ARBA00022475"/>
    </source>
</evidence>
<keyword evidence="12" id="KW-0449">Lipoprotein</keyword>
<protein>
    <recommendedName>
        <fullName evidence="9">Apolipoprotein N-acyltransferase</fullName>
        <shortName evidence="9">ALP N-acyltransferase</shortName>
        <ecNumber evidence="9">2.3.1.269</ecNumber>
    </recommendedName>
</protein>
<evidence type="ECO:0000256" key="1">
    <source>
        <dbReference type="ARBA" id="ARBA00004651"/>
    </source>
</evidence>
<dbReference type="InterPro" id="IPR036526">
    <property type="entry name" value="C-N_Hydrolase_sf"/>
</dbReference>
<dbReference type="InterPro" id="IPR004563">
    <property type="entry name" value="Apolipo_AcylTrfase"/>
</dbReference>
<evidence type="ECO:0000256" key="6">
    <source>
        <dbReference type="ARBA" id="ARBA00022989"/>
    </source>
</evidence>
<reference evidence="13" key="1">
    <citation type="submission" date="2018-05" db="EMBL/GenBank/DDBJ databases">
        <title>Azospirillum thermophila sp. nov., a novel isolated from hot spring.</title>
        <authorList>
            <person name="Zhao Z."/>
        </authorList>
    </citation>
    <scope>NUCLEOTIDE SEQUENCE [LARGE SCALE GENOMIC DNA]</scope>
    <source>
        <strain evidence="13">CFH 70021</strain>
    </source>
</reference>
<evidence type="ECO:0000313" key="12">
    <source>
        <dbReference type="EMBL" id="AWK86135.1"/>
    </source>
</evidence>
<dbReference type="GO" id="GO:0042158">
    <property type="term" value="P:lipoprotein biosynthetic process"/>
    <property type="evidence" value="ECO:0007669"/>
    <property type="project" value="UniProtKB-UniRule"/>
</dbReference>